<dbReference type="Pfam" id="PF10256">
    <property type="entry name" value="Erf4"/>
    <property type="match status" value="1"/>
</dbReference>
<comment type="caution">
    <text evidence="8">The sequence shown here is derived from an EMBL/GenBank/DDBJ whole genome shotgun (WGS) entry which is preliminary data.</text>
</comment>
<comment type="subunit">
    <text evidence="3">Interacts with ERF2.</text>
</comment>
<dbReference type="Proteomes" id="UP001306508">
    <property type="component" value="Unassembled WGS sequence"/>
</dbReference>
<feature type="domain" description="Golgin subfamily A member 7/ERF4" evidence="7">
    <location>
        <begin position="142"/>
        <end position="296"/>
    </location>
</feature>
<reference evidence="9" key="1">
    <citation type="submission" date="2023-07" db="EMBL/GenBank/DDBJ databases">
        <title>A draft genome of Kazachstania heterogenica Y-27499.</title>
        <authorList>
            <person name="Donic C."/>
            <person name="Kralova J.S."/>
            <person name="Fidel L."/>
            <person name="Ben-Dor S."/>
            <person name="Jung S."/>
        </authorList>
    </citation>
    <scope>NUCLEOTIDE SEQUENCE [LARGE SCALE GENOMIC DNA]</scope>
    <source>
        <strain evidence="9">Y27499</strain>
    </source>
</reference>
<organism evidence="8 9">
    <name type="scientific">Arxiozyma heterogenica</name>
    <dbReference type="NCBI Taxonomy" id="278026"/>
    <lineage>
        <taxon>Eukaryota</taxon>
        <taxon>Fungi</taxon>
        <taxon>Dikarya</taxon>
        <taxon>Ascomycota</taxon>
        <taxon>Saccharomycotina</taxon>
        <taxon>Saccharomycetes</taxon>
        <taxon>Saccharomycetales</taxon>
        <taxon>Saccharomycetaceae</taxon>
        <taxon>Arxiozyma</taxon>
    </lineage>
</organism>
<dbReference type="InterPro" id="IPR051371">
    <property type="entry name" value="Ras_palmitoyltransferase"/>
</dbReference>
<gene>
    <name evidence="8" type="ORF">RI543_004521</name>
</gene>
<keyword evidence="6" id="KW-0472">Membrane</keyword>
<evidence type="ECO:0000313" key="9">
    <source>
        <dbReference type="Proteomes" id="UP001306508"/>
    </source>
</evidence>
<dbReference type="AlphaFoldDB" id="A0AAN7WMD3"/>
<proteinExistence type="inferred from homology"/>
<evidence type="ECO:0000256" key="6">
    <source>
        <dbReference type="ARBA" id="ARBA00023136"/>
    </source>
</evidence>
<evidence type="ECO:0000256" key="5">
    <source>
        <dbReference type="ARBA" id="ARBA00022824"/>
    </source>
</evidence>
<sequence>MEEHSANDNITFETPGTTSSIIKTVSNGCDLELNGENKWNIQLPSIISNQQNEKNINHTLFGISGQDECMKNQNNNSTSNNNNNNNNILFFNYHEFQETYYFEVDSLEEGPKEHDTGHSIVITHFPNIYVSPDSTEWRKTRIVRIPRSYDQRVTYPCFSEYLPGHEPAAIIVSDKNARDKFICQGKSPRDGQWYGYGSISPLSIYFTQDKFQEIIKKINSLIEEDFQLGGWINIFDLVMEYFTFGLFNFSKIINCQLRNQGTKVDQYITELNSTDEFIRHGIQIIPLARSAYLSLDFQIPSPTPT</sequence>
<dbReference type="GO" id="GO:0005789">
    <property type="term" value="C:endoplasmic reticulum membrane"/>
    <property type="evidence" value="ECO:0007669"/>
    <property type="project" value="UniProtKB-SubCell"/>
</dbReference>
<protein>
    <recommendedName>
        <fullName evidence="4">Ras modification protein ERF4</fullName>
    </recommendedName>
</protein>
<name>A0AAN7WMD3_9SACH</name>
<dbReference type="InterPro" id="IPR019383">
    <property type="entry name" value="Golgin_A_7/ERF4"/>
</dbReference>
<accession>A0AAN7WMD3</accession>
<dbReference type="PANTHER" id="PTHR13254">
    <property type="entry name" value="GOLGI AUTOANTIGEN, GOLGIN SUBFAMILY A, 7"/>
    <property type="match status" value="1"/>
</dbReference>
<dbReference type="GO" id="GO:0031211">
    <property type="term" value="C:endoplasmic reticulum palmitoyltransferase complex"/>
    <property type="evidence" value="ECO:0007669"/>
    <property type="project" value="TreeGrafter"/>
</dbReference>
<evidence type="ECO:0000259" key="7">
    <source>
        <dbReference type="Pfam" id="PF10256"/>
    </source>
</evidence>
<evidence type="ECO:0000256" key="2">
    <source>
        <dbReference type="ARBA" id="ARBA00007732"/>
    </source>
</evidence>
<comment type="subcellular location">
    <subcellularLocation>
        <location evidence="1">Endoplasmic reticulum membrane</location>
        <topology evidence="1">Peripheral membrane protein</topology>
    </subcellularLocation>
</comment>
<comment type="similarity">
    <text evidence="2">Belongs to the ERF4 family.</text>
</comment>
<keyword evidence="5" id="KW-0256">Endoplasmic reticulum</keyword>
<evidence type="ECO:0000313" key="8">
    <source>
        <dbReference type="EMBL" id="KAK5774232.1"/>
    </source>
</evidence>
<evidence type="ECO:0000256" key="1">
    <source>
        <dbReference type="ARBA" id="ARBA00004406"/>
    </source>
</evidence>
<evidence type="ECO:0000256" key="4">
    <source>
        <dbReference type="ARBA" id="ARBA00018463"/>
    </source>
</evidence>
<dbReference type="EMBL" id="JAWIZZ010000055">
    <property type="protein sequence ID" value="KAK5774232.1"/>
    <property type="molecule type" value="Genomic_DNA"/>
</dbReference>
<keyword evidence="9" id="KW-1185">Reference proteome</keyword>
<dbReference type="PANTHER" id="PTHR13254:SF0">
    <property type="entry name" value="GOLGIN SUBFAMILY A MEMBER 7_ERF4 DOMAIN-CONTAINING PROTEIN"/>
    <property type="match status" value="1"/>
</dbReference>
<dbReference type="GO" id="GO:0006612">
    <property type="term" value="P:protein targeting to membrane"/>
    <property type="evidence" value="ECO:0007669"/>
    <property type="project" value="TreeGrafter"/>
</dbReference>
<evidence type="ECO:0000256" key="3">
    <source>
        <dbReference type="ARBA" id="ARBA00011396"/>
    </source>
</evidence>